<protein>
    <submittedName>
        <fullName evidence="1">Uncharacterized protein</fullName>
    </submittedName>
</protein>
<proteinExistence type="predicted"/>
<name>A0ACC1T2H9_9APHY</name>
<organism evidence="1 2">
    <name type="scientific">Phlebia brevispora</name>
    <dbReference type="NCBI Taxonomy" id="194682"/>
    <lineage>
        <taxon>Eukaryota</taxon>
        <taxon>Fungi</taxon>
        <taxon>Dikarya</taxon>
        <taxon>Basidiomycota</taxon>
        <taxon>Agaricomycotina</taxon>
        <taxon>Agaricomycetes</taxon>
        <taxon>Polyporales</taxon>
        <taxon>Meruliaceae</taxon>
        <taxon>Phlebia</taxon>
    </lineage>
</organism>
<gene>
    <name evidence="1" type="ORF">NM688_g4643</name>
</gene>
<keyword evidence="2" id="KW-1185">Reference proteome</keyword>
<sequence>MQFPVSHPDDGYIDIVIQEHTSRKEMINAMDGADEGKSYWLESQHYYKAEAYRVEPQSSSSYLSVDGEYYPFEPFQVEVHKGLATLLSPYGAYNVEFGLPKDHTGNVKARPT</sequence>
<comment type="caution">
    <text evidence="1">The sequence shown here is derived from an EMBL/GenBank/DDBJ whole genome shotgun (WGS) entry which is preliminary data.</text>
</comment>
<evidence type="ECO:0000313" key="1">
    <source>
        <dbReference type="EMBL" id="KAJ3551545.1"/>
    </source>
</evidence>
<reference evidence="1" key="1">
    <citation type="submission" date="2022-07" db="EMBL/GenBank/DDBJ databases">
        <title>Genome Sequence of Phlebia brevispora.</title>
        <authorList>
            <person name="Buettner E."/>
        </authorList>
    </citation>
    <scope>NUCLEOTIDE SEQUENCE</scope>
    <source>
        <strain evidence="1">MPL23</strain>
    </source>
</reference>
<dbReference type="EMBL" id="JANHOG010000786">
    <property type="protein sequence ID" value="KAJ3551545.1"/>
    <property type="molecule type" value="Genomic_DNA"/>
</dbReference>
<evidence type="ECO:0000313" key="2">
    <source>
        <dbReference type="Proteomes" id="UP001148662"/>
    </source>
</evidence>
<accession>A0ACC1T2H9</accession>
<dbReference type="Proteomes" id="UP001148662">
    <property type="component" value="Unassembled WGS sequence"/>
</dbReference>